<evidence type="ECO:0000313" key="5">
    <source>
        <dbReference type="Proteomes" id="UP000219338"/>
    </source>
</evidence>
<feature type="compositionally biased region" description="Low complexity" evidence="2">
    <location>
        <begin position="104"/>
        <end position="119"/>
    </location>
</feature>
<dbReference type="InterPro" id="IPR036864">
    <property type="entry name" value="Zn2-C6_fun-type_DNA-bd_sf"/>
</dbReference>
<dbReference type="AlphaFoldDB" id="A0A284QLX9"/>
<dbReference type="InterPro" id="IPR001138">
    <property type="entry name" value="Zn2Cys6_DnaBD"/>
</dbReference>
<dbReference type="GO" id="GO:0000981">
    <property type="term" value="F:DNA-binding transcription factor activity, RNA polymerase II-specific"/>
    <property type="evidence" value="ECO:0007669"/>
    <property type="project" value="InterPro"/>
</dbReference>
<name>A0A284QLX9_ARMOS</name>
<evidence type="ECO:0000256" key="2">
    <source>
        <dbReference type="SAM" id="MobiDB-lite"/>
    </source>
</evidence>
<evidence type="ECO:0000313" key="4">
    <source>
        <dbReference type="EMBL" id="SJK97477.1"/>
    </source>
</evidence>
<dbReference type="EMBL" id="FUEG01000001">
    <property type="protein sequence ID" value="SJK97477.1"/>
    <property type="molecule type" value="Genomic_DNA"/>
</dbReference>
<keyword evidence="1" id="KW-0539">Nucleus</keyword>
<protein>
    <recommendedName>
        <fullName evidence="3">Zn(2)-C6 fungal-type domain-containing protein</fullName>
    </recommendedName>
</protein>
<dbReference type="PROSITE" id="PS50048">
    <property type="entry name" value="ZN2_CY6_FUNGAL_2"/>
    <property type="match status" value="1"/>
</dbReference>
<evidence type="ECO:0000256" key="1">
    <source>
        <dbReference type="ARBA" id="ARBA00023242"/>
    </source>
</evidence>
<dbReference type="PANTHER" id="PTHR37534">
    <property type="entry name" value="TRANSCRIPTIONAL ACTIVATOR PROTEIN UGA3"/>
    <property type="match status" value="1"/>
</dbReference>
<dbReference type="GO" id="GO:0008270">
    <property type="term" value="F:zinc ion binding"/>
    <property type="evidence" value="ECO:0007669"/>
    <property type="project" value="InterPro"/>
</dbReference>
<feature type="region of interest" description="Disordered" evidence="2">
    <location>
        <begin position="187"/>
        <end position="212"/>
    </location>
</feature>
<feature type="region of interest" description="Disordered" evidence="2">
    <location>
        <begin position="25"/>
        <end position="50"/>
    </location>
</feature>
<sequence>MRRTQRLVLAPHYYVFNYLPPPPTPQYYPPHSPPLTDAQAQRKRPKYTRSKTGCMTCRVKKIKCDETKPNCMRCTHGQRDCTWPDGVPPRKKQPGRKDSFDGRPSTASSSVSEDSTTPPTRDPTPPRRTVIDVGLPPLASRRHNDPYLQLPPVMSPESDTRRQCVSVRSGYAPEMGMGQDMSCYPRYEQQQQQQQQQDAYSSMQYRSAGHGHHRQMPVAQWNTSSSLMPPVESIIQHTTDTW</sequence>
<dbReference type="PROSITE" id="PS00463">
    <property type="entry name" value="ZN2_CY6_FUNGAL_1"/>
    <property type="match status" value="1"/>
</dbReference>
<feature type="region of interest" description="Disordered" evidence="2">
    <location>
        <begin position="78"/>
        <end position="163"/>
    </location>
</feature>
<dbReference type="OrthoDB" id="5419315at2759"/>
<accession>A0A284QLX9</accession>
<organism evidence="4 5">
    <name type="scientific">Armillaria ostoyae</name>
    <name type="common">Armillaria root rot fungus</name>
    <dbReference type="NCBI Taxonomy" id="47428"/>
    <lineage>
        <taxon>Eukaryota</taxon>
        <taxon>Fungi</taxon>
        <taxon>Dikarya</taxon>
        <taxon>Basidiomycota</taxon>
        <taxon>Agaricomycotina</taxon>
        <taxon>Agaricomycetes</taxon>
        <taxon>Agaricomycetidae</taxon>
        <taxon>Agaricales</taxon>
        <taxon>Marasmiineae</taxon>
        <taxon>Physalacriaceae</taxon>
        <taxon>Armillaria</taxon>
    </lineage>
</organism>
<proteinExistence type="predicted"/>
<reference evidence="5" key="1">
    <citation type="journal article" date="2017" name="Nat. Ecol. Evol.">
        <title>Genome expansion and lineage-specific genetic innovations in the forest pathogenic fungi Armillaria.</title>
        <authorList>
            <person name="Sipos G."/>
            <person name="Prasanna A.N."/>
            <person name="Walter M.C."/>
            <person name="O'Connor E."/>
            <person name="Balint B."/>
            <person name="Krizsan K."/>
            <person name="Kiss B."/>
            <person name="Hess J."/>
            <person name="Varga T."/>
            <person name="Slot J."/>
            <person name="Riley R."/>
            <person name="Boka B."/>
            <person name="Rigling D."/>
            <person name="Barry K."/>
            <person name="Lee J."/>
            <person name="Mihaltcheva S."/>
            <person name="LaButti K."/>
            <person name="Lipzen A."/>
            <person name="Waldron R."/>
            <person name="Moloney N.M."/>
            <person name="Sperisen C."/>
            <person name="Kredics L."/>
            <person name="Vagvoelgyi C."/>
            <person name="Patrignani A."/>
            <person name="Fitzpatrick D."/>
            <person name="Nagy I."/>
            <person name="Doyle S."/>
            <person name="Anderson J.B."/>
            <person name="Grigoriev I.V."/>
            <person name="Gueldener U."/>
            <person name="Muensterkoetter M."/>
            <person name="Nagy L.G."/>
        </authorList>
    </citation>
    <scope>NUCLEOTIDE SEQUENCE [LARGE SCALE GENOMIC DNA]</scope>
    <source>
        <strain evidence="5">C18/9</strain>
    </source>
</reference>
<evidence type="ECO:0000259" key="3">
    <source>
        <dbReference type="PROSITE" id="PS50048"/>
    </source>
</evidence>
<dbReference type="STRING" id="47428.A0A284QLX9"/>
<dbReference type="SMART" id="SM00066">
    <property type="entry name" value="GAL4"/>
    <property type="match status" value="1"/>
</dbReference>
<dbReference type="Pfam" id="PF00172">
    <property type="entry name" value="Zn_clus"/>
    <property type="match status" value="1"/>
</dbReference>
<dbReference type="PANTHER" id="PTHR37534:SF46">
    <property type="entry name" value="ZN(II)2CYS6 TRANSCRIPTION FACTOR (EUROFUNG)"/>
    <property type="match status" value="1"/>
</dbReference>
<dbReference type="SUPFAM" id="SSF57701">
    <property type="entry name" value="Zn2/Cys6 DNA-binding domain"/>
    <property type="match status" value="1"/>
</dbReference>
<dbReference type="Proteomes" id="UP000219338">
    <property type="component" value="Unassembled WGS sequence"/>
</dbReference>
<feature type="domain" description="Zn(2)-C6 fungal-type" evidence="3">
    <location>
        <begin position="53"/>
        <end position="83"/>
    </location>
</feature>
<dbReference type="CDD" id="cd00067">
    <property type="entry name" value="GAL4"/>
    <property type="match status" value="1"/>
</dbReference>
<dbReference type="OMA" id="QDAYSSM"/>
<dbReference type="Gene3D" id="4.10.240.10">
    <property type="entry name" value="Zn(2)-C6 fungal-type DNA-binding domain"/>
    <property type="match status" value="1"/>
</dbReference>
<keyword evidence="5" id="KW-1185">Reference proteome</keyword>
<gene>
    <name evidence="4" type="ORF">ARMOST_00729</name>
</gene>